<comment type="caution">
    <text evidence="1">The sequence shown here is derived from an EMBL/GenBank/DDBJ whole genome shotgun (WGS) entry which is preliminary data.</text>
</comment>
<name>A0ABX0HCR7_9BACT</name>
<dbReference type="Proteomes" id="UP000649799">
    <property type="component" value="Unassembled WGS sequence"/>
</dbReference>
<dbReference type="EMBL" id="JAANYN010000006">
    <property type="protein sequence ID" value="NHE58211.1"/>
    <property type="molecule type" value="Genomic_DNA"/>
</dbReference>
<evidence type="ECO:0000313" key="1">
    <source>
        <dbReference type="EMBL" id="NHE58211.1"/>
    </source>
</evidence>
<gene>
    <name evidence="1" type="ORF">G9Q97_15475</name>
</gene>
<organism evidence="1 2">
    <name type="scientific">Cyclobacterium plantarum</name>
    <dbReference type="NCBI Taxonomy" id="2716263"/>
    <lineage>
        <taxon>Bacteria</taxon>
        <taxon>Pseudomonadati</taxon>
        <taxon>Bacteroidota</taxon>
        <taxon>Cytophagia</taxon>
        <taxon>Cytophagales</taxon>
        <taxon>Cyclobacteriaceae</taxon>
        <taxon>Cyclobacterium</taxon>
    </lineage>
</organism>
<evidence type="ECO:0000313" key="2">
    <source>
        <dbReference type="Proteomes" id="UP000649799"/>
    </source>
</evidence>
<dbReference type="RefSeq" id="WP_166148376.1">
    <property type="nucleotide sequence ID" value="NZ_JAANYN010000006.1"/>
</dbReference>
<accession>A0ABX0HCR7</accession>
<dbReference type="PROSITE" id="PS51257">
    <property type="entry name" value="PROKAR_LIPOPROTEIN"/>
    <property type="match status" value="1"/>
</dbReference>
<sequence length="549" mass="62410">MKPNNLRKSIRMQFKGNDTVNYLSLAFLLLLSLGCSFKRVNRELTQVEEIKSNSQNNEYLKVHMKNGDVYLFHSWKVDKSNEIIFGFGNHLDYNRNLIETRDGTGSSPSEPKRIPTQFLIPFDEIVILETNQQGNNPGVAAMVLVGITTGVFSLYCSINPKACFGSCPTFYVYGLDVQNLVGEGFSSSISKSLEDTDIDLIDLNMEEGAPLQLIVKNEALETHLINKVNLLSLNKNDENRVFQSSNGDFHEVKDIENPLKATYHSQLITDFVAAKDEKEWFSLADTFNLLKKETLFLEFSNPGVSSGLIIEKRQTLMTTFLFYHFLSLMGNASSHYLAEMETSEPGLSKKVRAFQELLGGIEVFYLNDNGKWILLDEISEDGPIVTDSHLVILPLLKMPVLNIKLELNQGLWRINTLNLAVLAGKVEPEVHFPLQVKNNATNETDTIALDKLLSDGYLVTFPGEAYTLDYGINYQKDKEYFVESKGYYIEWMREEWLEDQNLQGARRAMLHPEKFLKEMALPFKAIEPKIEEIFWNTRISGNGTHGNDY</sequence>
<protein>
    <submittedName>
        <fullName evidence="1">Uncharacterized protein</fullName>
    </submittedName>
</protein>
<reference evidence="1 2" key="1">
    <citation type="submission" date="2020-03" db="EMBL/GenBank/DDBJ databases">
        <title>Cyclobacterium plantarum sp. nov., a marine bacterium isolated from a coastal-marine wetland.</title>
        <authorList>
            <person name="Sanchez-Porro C."/>
            <person name="Ventosa A."/>
            <person name="Amoozegar M."/>
        </authorList>
    </citation>
    <scope>NUCLEOTIDE SEQUENCE [LARGE SCALE GENOMIC DNA]</scope>
    <source>
        <strain evidence="1 2">GBPx2</strain>
    </source>
</reference>
<proteinExistence type="predicted"/>
<keyword evidence="2" id="KW-1185">Reference proteome</keyword>